<dbReference type="AlphaFoldDB" id="A0A2I1HDU5"/>
<protein>
    <submittedName>
        <fullName evidence="1">Uncharacterized protein</fullName>
    </submittedName>
</protein>
<evidence type="ECO:0000313" key="2">
    <source>
        <dbReference type="Proteomes" id="UP000234323"/>
    </source>
</evidence>
<dbReference type="EMBL" id="LLXI01002417">
    <property type="protein sequence ID" value="PKY57071.1"/>
    <property type="molecule type" value="Genomic_DNA"/>
</dbReference>
<evidence type="ECO:0000313" key="1">
    <source>
        <dbReference type="EMBL" id="PKY57071.1"/>
    </source>
</evidence>
<comment type="caution">
    <text evidence="1">The sequence shown here is derived from an EMBL/GenBank/DDBJ whole genome shotgun (WGS) entry which is preliminary data.</text>
</comment>
<sequence>MNVANHPVSHRDMLNGEKRRRRFYQQVIVVFSKIRRFKHVDVHKEEYDMDNNLEIHTFFGANGKYVDELNQLYEIISVKLSLKIIQIKEDKIKEAVERHCNDLNTNQRRMIDGITEKEIKKINIDRLLIKNNNMEDIKKAIIEHFKNFANSKNRQVEIFDDWINEYIPKIT</sequence>
<gene>
    <name evidence="1" type="ORF">RhiirA4_477888</name>
</gene>
<keyword evidence="2" id="KW-1185">Reference proteome</keyword>
<name>A0A2I1HDU5_9GLOM</name>
<reference evidence="1 2" key="1">
    <citation type="submission" date="2015-10" db="EMBL/GenBank/DDBJ databases">
        <title>Genome analyses suggest a sexual origin of heterokaryosis in a supposedly ancient asexual fungus.</title>
        <authorList>
            <person name="Ropars J."/>
            <person name="Sedzielewska K."/>
            <person name="Noel J."/>
            <person name="Charron P."/>
            <person name="Farinelli L."/>
            <person name="Marton T."/>
            <person name="Kruger M."/>
            <person name="Pelin A."/>
            <person name="Brachmann A."/>
            <person name="Corradi N."/>
        </authorList>
    </citation>
    <scope>NUCLEOTIDE SEQUENCE [LARGE SCALE GENOMIC DNA]</scope>
    <source>
        <strain evidence="1 2">A4</strain>
    </source>
</reference>
<organism evidence="1 2">
    <name type="scientific">Rhizophagus irregularis</name>
    <dbReference type="NCBI Taxonomy" id="588596"/>
    <lineage>
        <taxon>Eukaryota</taxon>
        <taxon>Fungi</taxon>
        <taxon>Fungi incertae sedis</taxon>
        <taxon>Mucoromycota</taxon>
        <taxon>Glomeromycotina</taxon>
        <taxon>Glomeromycetes</taxon>
        <taxon>Glomerales</taxon>
        <taxon>Glomeraceae</taxon>
        <taxon>Rhizophagus</taxon>
    </lineage>
</organism>
<dbReference type="Proteomes" id="UP000234323">
    <property type="component" value="Unassembled WGS sequence"/>
</dbReference>
<accession>A0A2I1HDU5</accession>
<proteinExistence type="predicted"/>
<dbReference type="VEuPathDB" id="FungiDB:RhiirA1_473056"/>